<accession>A0A6J6Y2Y4</accession>
<dbReference type="AlphaFoldDB" id="A0A6J6Y2Y4"/>
<evidence type="ECO:0000313" key="4">
    <source>
        <dbReference type="EMBL" id="CAB5067280.1"/>
    </source>
</evidence>
<dbReference type="EMBL" id="CAFAAQ010000037">
    <property type="protein sequence ID" value="CAB4801646.1"/>
    <property type="molecule type" value="Genomic_DNA"/>
</dbReference>
<organism evidence="2">
    <name type="scientific">freshwater metagenome</name>
    <dbReference type="NCBI Taxonomy" id="449393"/>
    <lineage>
        <taxon>unclassified sequences</taxon>
        <taxon>metagenomes</taxon>
        <taxon>ecological metagenomes</taxon>
    </lineage>
</organism>
<protein>
    <submittedName>
        <fullName evidence="2">Unannotated protein</fullName>
    </submittedName>
</protein>
<reference evidence="2" key="1">
    <citation type="submission" date="2020-05" db="EMBL/GenBank/DDBJ databases">
        <authorList>
            <person name="Chiriac C."/>
            <person name="Salcher M."/>
            <person name="Ghai R."/>
            <person name="Kavagutti S V."/>
        </authorList>
    </citation>
    <scope>NUCLEOTIDE SEQUENCE</scope>
</reference>
<gene>
    <name evidence="1" type="ORF">UFOPK2582_01507</name>
    <name evidence="2" type="ORF">UFOPK3046_00601</name>
    <name evidence="3" type="ORF">UFOPK3914_00679</name>
    <name evidence="4" type="ORF">UFOPK4354_01171</name>
</gene>
<proteinExistence type="predicted"/>
<sequence>MAEFDPDAMIQRFAERASSVKRRNIPPVEGEARKDFIRQAESDFQDFALIADAAATLEDGVLVLKVDLRPEAERG</sequence>
<evidence type="ECO:0000313" key="1">
    <source>
        <dbReference type="EMBL" id="CAB4712694.1"/>
    </source>
</evidence>
<dbReference type="EMBL" id="CAFBOG010000046">
    <property type="protein sequence ID" value="CAB4974911.1"/>
    <property type="molecule type" value="Genomic_DNA"/>
</dbReference>
<dbReference type="EMBL" id="CAFBQW010000127">
    <property type="protein sequence ID" value="CAB5067280.1"/>
    <property type="molecule type" value="Genomic_DNA"/>
</dbReference>
<evidence type="ECO:0000313" key="3">
    <source>
        <dbReference type="EMBL" id="CAB4974911.1"/>
    </source>
</evidence>
<evidence type="ECO:0000313" key="2">
    <source>
        <dbReference type="EMBL" id="CAB4801646.1"/>
    </source>
</evidence>
<name>A0A6J6Y2Y4_9ZZZZ</name>
<dbReference type="EMBL" id="CAEZXS010000228">
    <property type="protein sequence ID" value="CAB4712694.1"/>
    <property type="molecule type" value="Genomic_DNA"/>
</dbReference>